<evidence type="ECO:0000256" key="1">
    <source>
        <dbReference type="SAM" id="Phobius"/>
    </source>
</evidence>
<feature type="transmembrane region" description="Helical" evidence="1">
    <location>
        <begin position="43"/>
        <end position="63"/>
    </location>
</feature>
<feature type="transmembrane region" description="Helical" evidence="1">
    <location>
        <begin position="328"/>
        <end position="345"/>
    </location>
</feature>
<name>A0AAE3SMQ5_9FLAO</name>
<feature type="transmembrane region" description="Helical" evidence="1">
    <location>
        <begin position="234"/>
        <end position="251"/>
    </location>
</feature>
<keyword evidence="3" id="KW-1185">Reference proteome</keyword>
<feature type="transmembrane region" description="Helical" evidence="1">
    <location>
        <begin position="107"/>
        <end position="129"/>
    </location>
</feature>
<feature type="transmembrane region" description="Helical" evidence="1">
    <location>
        <begin position="171"/>
        <end position="190"/>
    </location>
</feature>
<keyword evidence="1" id="KW-1133">Transmembrane helix</keyword>
<evidence type="ECO:0000313" key="2">
    <source>
        <dbReference type="EMBL" id="MCX2718546.1"/>
    </source>
</evidence>
<comment type="caution">
    <text evidence="2">The sequence shown here is derived from an EMBL/GenBank/DDBJ whole genome shotgun (WGS) entry which is preliminary data.</text>
</comment>
<feature type="transmembrane region" description="Helical" evidence="1">
    <location>
        <begin position="357"/>
        <end position="378"/>
    </location>
</feature>
<gene>
    <name evidence="2" type="ORF">OO016_02930</name>
</gene>
<organism evidence="2 3">
    <name type="scientific">Lentiprolixibacter aurantiacus</name>
    <dbReference type="NCBI Taxonomy" id="2993939"/>
    <lineage>
        <taxon>Bacteria</taxon>
        <taxon>Pseudomonadati</taxon>
        <taxon>Bacteroidota</taxon>
        <taxon>Flavobacteriia</taxon>
        <taxon>Flavobacteriales</taxon>
        <taxon>Flavobacteriaceae</taxon>
        <taxon>Lentiprolixibacter</taxon>
    </lineage>
</organism>
<feature type="transmembrane region" description="Helical" evidence="1">
    <location>
        <begin position="141"/>
        <end position="159"/>
    </location>
</feature>
<dbReference type="RefSeq" id="WP_266010690.1">
    <property type="nucleotide sequence ID" value="NZ_JAPFQP010000001.1"/>
</dbReference>
<feature type="transmembrane region" description="Helical" evidence="1">
    <location>
        <begin position="384"/>
        <end position="406"/>
    </location>
</feature>
<dbReference type="EMBL" id="JAPFQP010000001">
    <property type="protein sequence ID" value="MCX2718546.1"/>
    <property type="molecule type" value="Genomic_DNA"/>
</dbReference>
<reference evidence="2" key="1">
    <citation type="submission" date="2022-11" db="EMBL/GenBank/DDBJ databases">
        <title>The characterization of three novel Bacteroidetes species and genomic analysis of their roles in tidal elemental geochemical cycles.</title>
        <authorList>
            <person name="Ma K.-J."/>
        </authorList>
    </citation>
    <scope>NUCLEOTIDE SEQUENCE</scope>
    <source>
        <strain evidence="2">M415</strain>
    </source>
</reference>
<keyword evidence="1" id="KW-0812">Transmembrane</keyword>
<keyword evidence="1" id="KW-0472">Membrane</keyword>
<dbReference type="AlphaFoldDB" id="A0AAE3SMQ5"/>
<accession>A0AAE3SMQ5</accession>
<feature type="transmembrane region" description="Helical" evidence="1">
    <location>
        <begin position="211"/>
        <end position="228"/>
    </location>
</feature>
<evidence type="ECO:0000313" key="3">
    <source>
        <dbReference type="Proteomes" id="UP001207116"/>
    </source>
</evidence>
<evidence type="ECO:0008006" key="4">
    <source>
        <dbReference type="Google" id="ProtNLM"/>
    </source>
</evidence>
<feature type="transmembrane region" description="Helical" evidence="1">
    <location>
        <begin position="83"/>
        <end position="101"/>
    </location>
</feature>
<sequence>MAISMDFLTKEIFVKVFTTSMVLLRAAYLLYFFGATATLDSFFLAKAIVGLVALVSILFEIVYSSKLVTFKHDLNFIKKYNIYIGRIALLISVIALALALISGTEKLVIINMIILSIWAIISINSNYYLLIYRYQLKNKRVLFYYSLLSLLDVVILVVLHKLNIFGDSLSFLALAMSLVMSEAIVFLLLFSKYTYKVFSSGQAALCDEKLPVVYFFKVLGILVVITLIDITDKYFLSFMGEGSIVYYVYGLKAPLIIRQSLDIKSNFFVQINELKTLDEVRQVFFKTLKRLAPFFMLAALVLVIVVEVFGSAIISFFKLDNLLLLKKIIYIGVITVLFYMVWDLFYRYYYRSGKIDLLLKVAFIGFVLNIIFNYIFAISLKLEVLGVLISTFSIYCFYTVVSYYNLIGVNRKNG</sequence>
<proteinExistence type="predicted"/>
<protein>
    <recommendedName>
        <fullName evidence="4">Polysaccharide biosynthesis protein C-terminal domain-containing protein</fullName>
    </recommendedName>
</protein>
<feature type="transmembrane region" description="Helical" evidence="1">
    <location>
        <begin position="291"/>
        <end position="316"/>
    </location>
</feature>
<dbReference type="Proteomes" id="UP001207116">
    <property type="component" value="Unassembled WGS sequence"/>
</dbReference>